<evidence type="ECO:0000256" key="1">
    <source>
        <dbReference type="ARBA" id="ARBA00022737"/>
    </source>
</evidence>
<evidence type="ECO:0000313" key="4">
    <source>
        <dbReference type="Proteomes" id="UP000003157"/>
    </source>
</evidence>
<dbReference type="OrthoDB" id="3175596at2"/>
<dbReference type="InterPro" id="IPR011608">
    <property type="entry name" value="PRD"/>
</dbReference>
<dbReference type="InterPro" id="IPR036634">
    <property type="entry name" value="PRD_sf"/>
</dbReference>
<dbReference type="Proteomes" id="UP000003157">
    <property type="component" value="Unassembled WGS sequence"/>
</dbReference>
<dbReference type="PANTHER" id="PTHR30185">
    <property type="entry name" value="CRYPTIC BETA-GLUCOSIDE BGL OPERON ANTITERMINATOR"/>
    <property type="match status" value="1"/>
</dbReference>
<dbReference type="RefSeq" id="WP_008789013.1">
    <property type="nucleotide sequence ID" value="NZ_AKCB01000001.1"/>
</dbReference>
<dbReference type="PROSITE" id="PS51372">
    <property type="entry name" value="PRD_2"/>
    <property type="match status" value="2"/>
</dbReference>
<dbReference type="AlphaFoldDB" id="E7GAX1"/>
<gene>
    <name evidence="3" type="ORF">HMPREF9488_01911</name>
</gene>
<evidence type="ECO:0000259" key="2">
    <source>
        <dbReference type="PROSITE" id="PS51372"/>
    </source>
</evidence>
<reference evidence="3 4" key="1">
    <citation type="submission" date="2010-12" db="EMBL/GenBank/DDBJ databases">
        <title>The Genome Sequence of Coprobacillus sp. strain 29_1.</title>
        <authorList>
            <consortium name="The Broad Institute Genome Sequencing Platform"/>
            <person name="Earl A."/>
            <person name="Ward D."/>
            <person name="Feldgarden M."/>
            <person name="Gevers D."/>
            <person name="Daigneault M."/>
            <person name="Sibley C.D."/>
            <person name="White A."/>
            <person name="Strauss J."/>
            <person name="Allen-Vercoe E."/>
            <person name="Young S.K."/>
            <person name="Zeng Q."/>
            <person name="Gargeya S."/>
            <person name="Fitzgerald M."/>
            <person name="Haas B."/>
            <person name="Abouelleil A."/>
            <person name="Alvarado L."/>
            <person name="Arachchi H.M."/>
            <person name="Berlin A."/>
            <person name="Brown A."/>
            <person name="Chapman S.B."/>
            <person name="Chen Z."/>
            <person name="Dunbar C."/>
            <person name="Freedman E."/>
            <person name="Gearin G."/>
            <person name="Gellesch M."/>
            <person name="Goldberg J."/>
            <person name="Griggs A."/>
            <person name="Gujja S."/>
            <person name="Heilman E."/>
            <person name="Heiman D."/>
            <person name="Howarth C."/>
            <person name="Larson L."/>
            <person name="Lui A."/>
            <person name="MacDonald P.J.P."/>
            <person name="Mehta T."/>
            <person name="Montmayeur A."/>
            <person name="Murphy C."/>
            <person name="Neiman D."/>
            <person name="Pearson M."/>
            <person name="Priest M."/>
            <person name="Roberts A."/>
            <person name="Saif S."/>
            <person name="Shea T."/>
            <person name="Shenoy N."/>
            <person name="Sisk P."/>
            <person name="Stolte C."/>
            <person name="Sykes S."/>
            <person name="White J."/>
            <person name="Yandava C."/>
            <person name="Nusbaum C."/>
            <person name="Birren B."/>
        </authorList>
    </citation>
    <scope>NUCLEOTIDE SEQUENCE [LARGE SCALE GENOMIC DNA]</scope>
    <source>
        <strain evidence="3 4">29_1</strain>
    </source>
</reference>
<dbReference type="Gene3D" id="1.10.1790.10">
    <property type="entry name" value="PRD domain"/>
    <property type="match status" value="2"/>
</dbReference>
<dbReference type="SUPFAM" id="SSF63520">
    <property type="entry name" value="PTS-regulatory domain, PRD"/>
    <property type="match status" value="2"/>
</dbReference>
<keyword evidence="4" id="KW-1185">Reference proteome</keyword>
<dbReference type="PANTHER" id="PTHR30185:SF13">
    <property type="entry name" value="LICABCH OPERON REGULATOR-RELATED"/>
    <property type="match status" value="1"/>
</dbReference>
<proteinExistence type="predicted"/>
<name>E7GAX1_9FIRM</name>
<dbReference type="EMBL" id="ADKX01000033">
    <property type="protein sequence ID" value="EFW04787.1"/>
    <property type="molecule type" value="Genomic_DNA"/>
</dbReference>
<dbReference type="STRING" id="100884.GCA_000269565_02008"/>
<feature type="domain" description="PRD" evidence="2">
    <location>
        <begin position="7"/>
        <end position="112"/>
    </location>
</feature>
<protein>
    <recommendedName>
        <fullName evidence="2">PRD domain-containing protein</fullName>
    </recommendedName>
</protein>
<feature type="domain" description="PRD" evidence="2">
    <location>
        <begin position="118"/>
        <end position="223"/>
    </location>
</feature>
<keyword evidence="1" id="KW-0677">Repeat</keyword>
<organism evidence="3 4">
    <name type="scientific">Coprobacillus cateniformis</name>
    <dbReference type="NCBI Taxonomy" id="100884"/>
    <lineage>
        <taxon>Bacteria</taxon>
        <taxon>Bacillati</taxon>
        <taxon>Bacillota</taxon>
        <taxon>Erysipelotrichia</taxon>
        <taxon>Erysipelotrichales</taxon>
        <taxon>Coprobacillaceae</taxon>
        <taxon>Coprobacillus</taxon>
    </lineage>
</organism>
<dbReference type="eggNOG" id="COG3711">
    <property type="taxonomic scope" value="Bacteria"/>
</dbReference>
<dbReference type="Pfam" id="PF00874">
    <property type="entry name" value="PRD"/>
    <property type="match status" value="2"/>
</dbReference>
<accession>E7GAX1</accession>
<dbReference type="GO" id="GO:0006355">
    <property type="term" value="P:regulation of DNA-templated transcription"/>
    <property type="evidence" value="ECO:0007669"/>
    <property type="project" value="InterPro"/>
</dbReference>
<comment type="caution">
    <text evidence="3">The sequence shown here is derived from an EMBL/GenBank/DDBJ whole genome shotgun (WGS) entry which is preliminary data.</text>
</comment>
<sequence length="223" mass="26367">MVIELDSQYEKRKQEIEKIVKNVIEKHNIEISQTAFDNLIIHLSLCISRELNGTYIPTSESQINHLKEHEYYPAAVQIIEILEKEFDVTIDQNQISYTTMYLANINLLDIDFNCEFDLCDDEMEEVINQTIVKIKEILNLDLRKNKEFYTGMTLHFYPALDRLQNNQQLSNNPLKDQIQSQHETEFECAKIFNSIVEEHYKKSFNEHELAYIALHFGTAFRQQ</sequence>
<dbReference type="InterPro" id="IPR050661">
    <property type="entry name" value="BglG_antiterminators"/>
</dbReference>
<evidence type="ECO:0000313" key="3">
    <source>
        <dbReference type="EMBL" id="EFW04787.1"/>
    </source>
</evidence>
<dbReference type="GeneID" id="78229857"/>
<dbReference type="HOGENOM" id="CLU_1193153_0_0_9"/>